<accession>A0A9P8PQK2</accession>
<gene>
    <name evidence="1" type="ORF">WICPIJ_009260</name>
</gene>
<sequence>MSPSLSIFGPLVLPGLNPTLNDVNTGTRLGSSKVHEVVVPWLIQVLKEYFMVIGKTTPIGTSEDGGVLDIDVTWDVLGHDGHFVGFLGLEEIKGRGKTRDTGTV</sequence>
<dbReference type="Proteomes" id="UP000774326">
    <property type="component" value="Unassembled WGS sequence"/>
</dbReference>
<keyword evidence="2" id="KW-1185">Reference proteome</keyword>
<evidence type="ECO:0000313" key="2">
    <source>
        <dbReference type="Proteomes" id="UP000774326"/>
    </source>
</evidence>
<evidence type="ECO:0000313" key="1">
    <source>
        <dbReference type="EMBL" id="KAH3675807.1"/>
    </source>
</evidence>
<proteinExistence type="predicted"/>
<organism evidence="1 2">
    <name type="scientific">Wickerhamomyces pijperi</name>
    <name type="common">Yeast</name>
    <name type="synonym">Pichia pijperi</name>
    <dbReference type="NCBI Taxonomy" id="599730"/>
    <lineage>
        <taxon>Eukaryota</taxon>
        <taxon>Fungi</taxon>
        <taxon>Dikarya</taxon>
        <taxon>Ascomycota</taxon>
        <taxon>Saccharomycotina</taxon>
        <taxon>Saccharomycetes</taxon>
        <taxon>Phaffomycetales</taxon>
        <taxon>Wickerhamomycetaceae</taxon>
        <taxon>Wickerhamomyces</taxon>
    </lineage>
</organism>
<reference evidence="1" key="2">
    <citation type="submission" date="2021-01" db="EMBL/GenBank/DDBJ databases">
        <authorList>
            <person name="Schikora-Tamarit M.A."/>
        </authorList>
    </citation>
    <scope>NUCLEOTIDE SEQUENCE</scope>
    <source>
        <strain evidence="1">CBS2887</strain>
    </source>
</reference>
<comment type="caution">
    <text evidence="1">The sequence shown here is derived from an EMBL/GenBank/DDBJ whole genome shotgun (WGS) entry which is preliminary data.</text>
</comment>
<name>A0A9P8PQK2_WICPI</name>
<dbReference type="EMBL" id="JAEUBG010005348">
    <property type="protein sequence ID" value="KAH3675807.1"/>
    <property type="molecule type" value="Genomic_DNA"/>
</dbReference>
<reference evidence="1" key="1">
    <citation type="journal article" date="2021" name="Open Biol.">
        <title>Shared evolutionary footprints suggest mitochondrial oxidative damage underlies multiple complex I losses in fungi.</title>
        <authorList>
            <person name="Schikora-Tamarit M.A."/>
            <person name="Marcet-Houben M."/>
            <person name="Nosek J."/>
            <person name="Gabaldon T."/>
        </authorList>
    </citation>
    <scope>NUCLEOTIDE SEQUENCE</scope>
    <source>
        <strain evidence="1">CBS2887</strain>
    </source>
</reference>
<protein>
    <submittedName>
        <fullName evidence="1">Uncharacterized protein</fullName>
    </submittedName>
</protein>
<dbReference type="AlphaFoldDB" id="A0A9P8PQK2"/>